<accession>A0ABM1BY88</accession>
<protein>
    <recommendedName>
        <fullName evidence="5">Peroxiredoxin-like 2A</fullName>
    </recommendedName>
    <alternativeName>
        <fullName evidence="7">Peroxiredoxin-like 2 activated in M-CSF stimulated monocytes</fullName>
    </alternativeName>
    <alternativeName>
        <fullName evidence="6">Redox-regulatory protein FAM213A</fullName>
    </alternativeName>
</protein>
<proteinExistence type="inferred from homology"/>
<dbReference type="RefSeq" id="XP_013790952.1">
    <property type="nucleotide sequence ID" value="XM_013935498.2"/>
</dbReference>
<name>A0ABM1BY88_LIMPO</name>
<gene>
    <name evidence="9 10" type="primary">LOC106474807</name>
</gene>
<keyword evidence="3" id="KW-0676">Redox-active center</keyword>
<evidence type="ECO:0000256" key="6">
    <source>
        <dbReference type="ARBA" id="ARBA00032058"/>
    </source>
</evidence>
<organism evidence="8 10">
    <name type="scientific">Limulus polyphemus</name>
    <name type="common">Atlantic horseshoe crab</name>
    <dbReference type="NCBI Taxonomy" id="6850"/>
    <lineage>
        <taxon>Eukaryota</taxon>
        <taxon>Metazoa</taxon>
        <taxon>Ecdysozoa</taxon>
        <taxon>Arthropoda</taxon>
        <taxon>Chelicerata</taxon>
        <taxon>Merostomata</taxon>
        <taxon>Xiphosura</taxon>
        <taxon>Limulidae</taxon>
        <taxon>Limulus</taxon>
    </lineage>
</organism>
<dbReference type="GeneID" id="106474807"/>
<evidence type="ECO:0000256" key="5">
    <source>
        <dbReference type="ARBA" id="ARBA00023849"/>
    </source>
</evidence>
<dbReference type="PANTHER" id="PTHR28630">
    <property type="match status" value="1"/>
</dbReference>
<evidence type="ECO:0000256" key="7">
    <source>
        <dbReference type="ARBA" id="ARBA00032129"/>
    </source>
</evidence>
<dbReference type="Proteomes" id="UP000694941">
    <property type="component" value="Unplaced"/>
</dbReference>
<comment type="subcellular location">
    <subcellularLocation>
        <location evidence="1">Cytoplasm</location>
    </subcellularLocation>
</comment>
<dbReference type="RefSeq" id="XP_013790951.1">
    <property type="nucleotide sequence ID" value="XM_013935497.2"/>
</dbReference>
<keyword evidence="2" id="KW-0963">Cytoplasm</keyword>
<evidence type="ECO:0000256" key="3">
    <source>
        <dbReference type="ARBA" id="ARBA00023284"/>
    </source>
</evidence>
<dbReference type="InterPro" id="IPR032801">
    <property type="entry name" value="PXL2A/B/C"/>
</dbReference>
<evidence type="ECO:0000313" key="8">
    <source>
        <dbReference type="Proteomes" id="UP000694941"/>
    </source>
</evidence>
<sequence>MLSSLKPELDNLGLSLYAVVHENLGVKEFQPFFKGEIFLDVERRFYGPKERRTLIMGLLRIGVWYNLYRAYQKGFSGNLEGDGTLLGGVFVLGPGNTGILYEHKEMEFGDIANMTEVIEAAKRIKPSYQ</sequence>
<dbReference type="PANTHER" id="PTHR28630:SF31">
    <property type="entry name" value="PEROXIREDOXIN-LIKE 2A"/>
    <property type="match status" value="1"/>
</dbReference>
<evidence type="ECO:0000313" key="9">
    <source>
        <dbReference type="RefSeq" id="XP_013790951.1"/>
    </source>
</evidence>
<dbReference type="Pfam" id="PF13911">
    <property type="entry name" value="AhpC-TSA_2"/>
    <property type="match status" value="1"/>
</dbReference>
<evidence type="ECO:0000256" key="2">
    <source>
        <dbReference type="ARBA" id="ARBA00022490"/>
    </source>
</evidence>
<evidence type="ECO:0000256" key="1">
    <source>
        <dbReference type="ARBA" id="ARBA00004496"/>
    </source>
</evidence>
<evidence type="ECO:0000256" key="4">
    <source>
        <dbReference type="ARBA" id="ARBA00023787"/>
    </source>
</evidence>
<reference evidence="9 10" key="1">
    <citation type="submission" date="2025-05" db="UniProtKB">
        <authorList>
            <consortium name="RefSeq"/>
        </authorList>
    </citation>
    <scope>IDENTIFICATION</scope>
    <source>
        <tissue evidence="9 10">Muscle</tissue>
    </source>
</reference>
<keyword evidence="8" id="KW-1185">Reference proteome</keyword>
<comment type="similarity">
    <text evidence="4">Belongs to the peroxiredoxin-like PRXL2 family. PRXL2A subfamily.</text>
</comment>
<evidence type="ECO:0000313" key="10">
    <source>
        <dbReference type="RefSeq" id="XP_013790952.1"/>
    </source>
</evidence>